<protein>
    <recommendedName>
        <fullName evidence="3">BTB domain-containing protein</fullName>
    </recommendedName>
</protein>
<feature type="region of interest" description="Disordered" evidence="2">
    <location>
        <begin position="88"/>
        <end position="135"/>
    </location>
</feature>
<evidence type="ECO:0000256" key="1">
    <source>
        <dbReference type="PROSITE-ProRule" id="PRU00235"/>
    </source>
</evidence>
<dbReference type="PANTHER" id="PTHR45982:SF1">
    <property type="entry name" value="REGULATOR OF CHROMOSOME CONDENSATION"/>
    <property type="match status" value="1"/>
</dbReference>
<feature type="compositionally biased region" description="Basic and acidic residues" evidence="2">
    <location>
        <begin position="151"/>
        <end position="236"/>
    </location>
</feature>
<feature type="repeat" description="RCC1" evidence="1">
    <location>
        <begin position="429"/>
        <end position="476"/>
    </location>
</feature>
<dbReference type="PROSITE" id="PS50012">
    <property type="entry name" value="RCC1_3"/>
    <property type="match status" value="2"/>
</dbReference>
<dbReference type="InterPro" id="IPR000210">
    <property type="entry name" value="BTB/POZ_dom"/>
</dbReference>
<evidence type="ECO:0000313" key="5">
    <source>
        <dbReference type="Proteomes" id="UP001150062"/>
    </source>
</evidence>
<evidence type="ECO:0000259" key="3">
    <source>
        <dbReference type="PROSITE" id="PS50097"/>
    </source>
</evidence>
<dbReference type="PANTHER" id="PTHR45982">
    <property type="entry name" value="REGULATOR OF CHROMOSOME CONDENSATION"/>
    <property type="match status" value="1"/>
</dbReference>
<dbReference type="Gene3D" id="2.130.10.30">
    <property type="entry name" value="Regulator of chromosome condensation 1/beta-lactamase-inhibitor protein II"/>
    <property type="match status" value="1"/>
</dbReference>
<feature type="region of interest" description="Disordered" evidence="2">
    <location>
        <begin position="151"/>
        <end position="251"/>
    </location>
</feature>
<name>A0ABQ8Z7V8_9EUKA</name>
<comment type="caution">
    <text evidence="4">The sequence shown here is derived from an EMBL/GenBank/DDBJ whole genome shotgun (WGS) entry which is preliminary data.</text>
</comment>
<dbReference type="CDD" id="cd18186">
    <property type="entry name" value="BTB_POZ_ZBTB_KLHL-like"/>
    <property type="match status" value="1"/>
</dbReference>
<sequence>MNLIYLSGKKERYSFLVDPKRSNLPFWTAVTKIENQKQIKKIVTVGEGWTDSLRCLIWKKNDKLEYYQEEKKIEKGKETELEPEVKFGQGQIIENNEKDSSNQSPFGNFPSKMGTNEKDQVTTKTASSSGFTVLDGPDLFSFMEKFKKEIEKKELIRQEIEKKEQIRKEKEDEKEDQKEDQKEKEKEDEKEKEKEKEKENENEKENKDEKEKEEENEKEKEGKEKQQEQMKKEKESNSTNQNHPKKYGFSLPQNEQIKNIYSGESNFLILSKSGKVYSLTELVCCKIWKVPHENPEESNGRGLRIRLVPFFEQNNLKVRSIAMGSSSNYFLCYDGKLYDLSPNQNENKEIPKLISENVSRVFSGPGSDHYFFTTTNNELFAYGTNRSGELSMGNYNYSKEPQKVLNWKANDILIIHCFYTHSILITTSGETYSCGHREYNGFGKEMAIFTKIGKLKNKKITQVNGGDYHTYVLSSDNELYGWGLDYSNRPTDEYHKSYDYYEKMKTHKIDLPQFFQQKMKNGTWRKLNICCGSKSTYLYPKYINSLMGDFSNLFNSKKYCDSKLFIPVNNNKSENGKGNGNEIIKIPIHKLLVELRTGMTISEIQKIINQNNYITYKILKSLLKWVYLDKINNPIFLEKIFNSLNLNFPPENVFGSDLLKLFNEQESMDFKILVKKNKDKEENGIFEEIPVHKLILLTRSGLFRDMFENLNEKEKNINQIRDYTKKSVESLTILIKYFYTDTIETTAEHDPLLVLKELEDAVEYYQLNENSDIIEQLNDI</sequence>
<dbReference type="Pfam" id="PF13540">
    <property type="entry name" value="RCC1_2"/>
    <property type="match status" value="1"/>
</dbReference>
<evidence type="ECO:0000256" key="2">
    <source>
        <dbReference type="SAM" id="MobiDB-lite"/>
    </source>
</evidence>
<dbReference type="SUPFAM" id="SSF54695">
    <property type="entry name" value="POZ domain"/>
    <property type="match status" value="1"/>
</dbReference>
<dbReference type="EMBL" id="JAOAOG010000039">
    <property type="protein sequence ID" value="KAJ6252805.1"/>
    <property type="molecule type" value="Genomic_DNA"/>
</dbReference>
<dbReference type="PROSITE" id="PS50097">
    <property type="entry name" value="BTB"/>
    <property type="match status" value="1"/>
</dbReference>
<dbReference type="SUPFAM" id="SSF50985">
    <property type="entry name" value="RCC1/BLIP-II"/>
    <property type="match status" value="1"/>
</dbReference>
<organism evidence="4 5">
    <name type="scientific">Anaeramoeba flamelloides</name>
    <dbReference type="NCBI Taxonomy" id="1746091"/>
    <lineage>
        <taxon>Eukaryota</taxon>
        <taxon>Metamonada</taxon>
        <taxon>Anaeramoebidae</taxon>
        <taxon>Anaeramoeba</taxon>
    </lineage>
</organism>
<reference evidence="4" key="1">
    <citation type="submission" date="2022-08" db="EMBL/GenBank/DDBJ databases">
        <title>Novel sulfate-reducing endosymbionts in the free-living metamonad Anaeramoeba.</title>
        <authorList>
            <person name="Jerlstrom-Hultqvist J."/>
            <person name="Cepicka I."/>
            <person name="Gallot-Lavallee L."/>
            <person name="Salas-Leiva D."/>
            <person name="Curtis B.A."/>
            <person name="Zahonova K."/>
            <person name="Pipaliya S."/>
            <person name="Dacks J."/>
            <person name="Roger A.J."/>
        </authorList>
    </citation>
    <scope>NUCLEOTIDE SEQUENCE</scope>
    <source>
        <strain evidence="4">Schooner1</strain>
    </source>
</reference>
<feature type="repeat" description="RCC1" evidence="1">
    <location>
        <begin position="377"/>
        <end position="428"/>
    </location>
</feature>
<accession>A0ABQ8Z7V8</accession>
<evidence type="ECO:0000313" key="4">
    <source>
        <dbReference type="EMBL" id="KAJ6252805.1"/>
    </source>
</evidence>
<feature type="domain" description="BTB" evidence="3">
    <location>
        <begin position="668"/>
        <end position="747"/>
    </location>
</feature>
<dbReference type="Gene3D" id="3.30.710.10">
    <property type="entry name" value="Potassium Channel Kv1.1, Chain A"/>
    <property type="match status" value="1"/>
</dbReference>
<feature type="compositionally biased region" description="Polar residues" evidence="2">
    <location>
        <begin position="122"/>
        <end position="131"/>
    </location>
</feature>
<dbReference type="InterPro" id="IPR000408">
    <property type="entry name" value="Reg_chr_condens"/>
</dbReference>
<gene>
    <name evidence="4" type="ORF">M0813_13868</name>
</gene>
<dbReference type="Pfam" id="PF00651">
    <property type="entry name" value="BTB"/>
    <property type="match status" value="1"/>
</dbReference>
<proteinExistence type="predicted"/>
<keyword evidence="5" id="KW-1185">Reference proteome</keyword>
<dbReference type="InterPro" id="IPR009091">
    <property type="entry name" value="RCC1/BLIP-II"/>
</dbReference>
<dbReference type="InterPro" id="IPR011333">
    <property type="entry name" value="SKP1/BTB/POZ_sf"/>
</dbReference>
<dbReference type="Proteomes" id="UP001150062">
    <property type="component" value="Unassembled WGS sequence"/>
</dbReference>
<dbReference type="InterPro" id="IPR051553">
    <property type="entry name" value="Ran_GTPase-activating"/>
</dbReference>